<name>A0A0C9WWG8_9AGAR</name>
<organism evidence="1 2">
    <name type="scientific">Laccaria amethystina LaAM-08-1</name>
    <dbReference type="NCBI Taxonomy" id="1095629"/>
    <lineage>
        <taxon>Eukaryota</taxon>
        <taxon>Fungi</taxon>
        <taxon>Dikarya</taxon>
        <taxon>Basidiomycota</taxon>
        <taxon>Agaricomycotina</taxon>
        <taxon>Agaricomycetes</taxon>
        <taxon>Agaricomycetidae</taxon>
        <taxon>Agaricales</taxon>
        <taxon>Agaricineae</taxon>
        <taxon>Hydnangiaceae</taxon>
        <taxon>Laccaria</taxon>
    </lineage>
</organism>
<dbReference type="SUPFAM" id="SSF50494">
    <property type="entry name" value="Trypsin-like serine proteases"/>
    <property type="match status" value="1"/>
</dbReference>
<proteinExistence type="predicted"/>
<protein>
    <submittedName>
        <fullName evidence="1">Uncharacterized protein</fullName>
    </submittedName>
</protein>
<dbReference type="InterPro" id="IPR009003">
    <property type="entry name" value="Peptidase_S1_PA"/>
</dbReference>
<keyword evidence="2" id="KW-1185">Reference proteome</keyword>
<evidence type="ECO:0000313" key="2">
    <source>
        <dbReference type="Proteomes" id="UP000054477"/>
    </source>
</evidence>
<dbReference type="Proteomes" id="UP000054477">
    <property type="component" value="Unassembled WGS sequence"/>
</dbReference>
<sequence length="620" mass="69372">MDPAYLEKKIVDLSDAELIALGFVGENVAPGVKCIVDKVKADPVSLGTVTCFMVDCFKHQYPPPASAILSQVEPLYSELSNDPAAYTIVAPNLISNYEMNFWYHGVSGNPPKLMWHSDLETNPFPIPPPGTNFFKIPTKTTHGVFNVPLNYVWHDTVAPRILASMKAHSIKYSALKTARFSTVKDGKDETLRPIVVWITVHPNTTNARAVRDATPDILHILADVHITDVVIEWYKASVIRLDGLPLMSIEDNTNPKFSLNHPFNTGLGIPIARQSNDTQGTLTLLFKEMKTSSSNSSKRILALTNKHVASTNTTTDYEFDRVNSQHILICGDRCLARATTEIKDAVTTGLHELIRLAGEVEDWELKLGTPKENRTALKRKKNALDEKNEDVSILQTFFAQVKSDWRDTNDHRFSVVEWAPKISVGVGEHNYTRDIATFAVDGEKLENFERNIVDLGNQYTAGQLEDLFWPVAAIREGRTIPANLQLPIRRALPRRLVINPDTEDKNGHPLYIVGKYGNTTKLTLGRYSGMDAYICTDHRLESREVVVYNYSKTSGDFSDHGDSGSLIFMGDGDALAILHSGMPQGMHNHVTYATPIWWVIKQILVKYPFAEFYGITYSLD</sequence>
<dbReference type="OrthoDB" id="5424209at2759"/>
<reference evidence="2" key="2">
    <citation type="submission" date="2015-01" db="EMBL/GenBank/DDBJ databases">
        <title>Evolutionary Origins and Diversification of the Mycorrhizal Mutualists.</title>
        <authorList>
            <consortium name="DOE Joint Genome Institute"/>
            <consortium name="Mycorrhizal Genomics Consortium"/>
            <person name="Kohler A."/>
            <person name="Kuo A."/>
            <person name="Nagy L.G."/>
            <person name="Floudas D."/>
            <person name="Copeland A."/>
            <person name="Barry K.W."/>
            <person name="Cichocki N."/>
            <person name="Veneault-Fourrey C."/>
            <person name="LaButti K."/>
            <person name="Lindquist E.A."/>
            <person name="Lipzen A."/>
            <person name="Lundell T."/>
            <person name="Morin E."/>
            <person name="Murat C."/>
            <person name="Riley R."/>
            <person name="Ohm R."/>
            <person name="Sun H."/>
            <person name="Tunlid A."/>
            <person name="Henrissat B."/>
            <person name="Grigoriev I.V."/>
            <person name="Hibbett D.S."/>
            <person name="Martin F."/>
        </authorList>
    </citation>
    <scope>NUCLEOTIDE SEQUENCE [LARGE SCALE GENOMIC DNA]</scope>
    <source>
        <strain evidence="2">LaAM-08-1</strain>
    </source>
</reference>
<dbReference type="HOGENOM" id="CLU_024804_1_1_1"/>
<gene>
    <name evidence="1" type="ORF">K443DRAFT_133975</name>
</gene>
<reference evidence="1 2" key="1">
    <citation type="submission" date="2014-04" db="EMBL/GenBank/DDBJ databases">
        <authorList>
            <consortium name="DOE Joint Genome Institute"/>
            <person name="Kuo A."/>
            <person name="Kohler A."/>
            <person name="Nagy L.G."/>
            <person name="Floudas D."/>
            <person name="Copeland A."/>
            <person name="Barry K.W."/>
            <person name="Cichocki N."/>
            <person name="Veneault-Fourrey C."/>
            <person name="LaButti K."/>
            <person name="Lindquist E.A."/>
            <person name="Lipzen A."/>
            <person name="Lundell T."/>
            <person name="Morin E."/>
            <person name="Murat C."/>
            <person name="Sun H."/>
            <person name="Tunlid A."/>
            <person name="Henrissat B."/>
            <person name="Grigoriev I.V."/>
            <person name="Hibbett D.S."/>
            <person name="Martin F."/>
            <person name="Nordberg H.P."/>
            <person name="Cantor M.N."/>
            <person name="Hua S.X."/>
        </authorList>
    </citation>
    <scope>NUCLEOTIDE SEQUENCE [LARGE SCALE GENOMIC DNA]</scope>
    <source>
        <strain evidence="1 2">LaAM-08-1</strain>
    </source>
</reference>
<accession>A0A0C9WWG8</accession>
<dbReference type="AlphaFoldDB" id="A0A0C9WWG8"/>
<dbReference type="EMBL" id="KN838706">
    <property type="protein sequence ID" value="KIJ96940.1"/>
    <property type="molecule type" value="Genomic_DNA"/>
</dbReference>
<evidence type="ECO:0000313" key="1">
    <source>
        <dbReference type="EMBL" id="KIJ96940.1"/>
    </source>
</evidence>